<reference evidence="2 3" key="1">
    <citation type="submission" date="2014-04" db="EMBL/GenBank/DDBJ databases">
        <authorList>
            <consortium name="DOE Joint Genome Institute"/>
            <person name="Kuo A."/>
            <person name="Girlanda M."/>
            <person name="Perotto S."/>
            <person name="Kohler A."/>
            <person name="Nagy L.G."/>
            <person name="Floudas D."/>
            <person name="Copeland A."/>
            <person name="Barry K.W."/>
            <person name="Cichocki N."/>
            <person name="Veneault-Fourrey C."/>
            <person name="LaButti K."/>
            <person name="Lindquist E.A."/>
            <person name="Lipzen A."/>
            <person name="Lundell T."/>
            <person name="Morin E."/>
            <person name="Murat C."/>
            <person name="Sun H."/>
            <person name="Tunlid A."/>
            <person name="Henrissat B."/>
            <person name="Grigoriev I.V."/>
            <person name="Hibbett D.S."/>
            <person name="Martin F."/>
            <person name="Nordberg H.P."/>
            <person name="Cantor M.N."/>
            <person name="Hua S.X."/>
        </authorList>
    </citation>
    <scope>NUCLEOTIDE SEQUENCE [LARGE SCALE GENOMIC DNA]</scope>
    <source>
        <strain evidence="2 3">MUT 4182</strain>
    </source>
</reference>
<evidence type="ECO:0000313" key="3">
    <source>
        <dbReference type="Proteomes" id="UP000054248"/>
    </source>
</evidence>
<dbReference type="Proteomes" id="UP000054248">
    <property type="component" value="Unassembled WGS sequence"/>
</dbReference>
<organism evidence="2 3">
    <name type="scientific">Tulasnella calospora MUT 4182</name>
    <dbReference type="NCBI Taxonomy" id="1051891"/>
    <lineage>
        <taxon>Eukaryota</taxon>
        <taxon>Fungi</taxon>
        <taxon>Dikarya</taxon>
        <taxon>Basidiomycota</taxon>
        <taxon>Agaricomycotina</taxon>
        <taxon>Agaricomycetes</taxon>
        <taxon>Cantharellales</taxon>
        <taxon>Tulasnellaceae</taxon>
        <taxon>Tulasnella</taxon>
    </lineage>
</organism>
<sequence>MDEGEGRGKDDTETLKMNERRKQDREGRWVVEKRASGRLDLSTRAGDRCPEETRASGICVLLRSGIKHPESI</sequence>
<dbReference type="EMBL" id="KN823113">
    <property type="protein sequence ID" value="KIO22280.1"/>
    <property type="molecule type" value="Genomic_DNA"/>
</dbReference>
<gene>
    <name evidence="2" type="ORF">M407DRAFT_245208</name>
</gene>
<feature type="region of interest" description="Disordered" evidence="1">
    <location>
        <begin position="1"/>
        <end position="28"/>
    </location>
</feature>
<reference evidence="3" key="2">
    <citation type="submission" date="2015-01" db="EMBL/GenBank/DDBJ databases">
        <title>Evolutionary Origins and Diversification of the Mycorrhizal Mutualists.</title>
        <authorList>
            <consortium name="DOE Joint Genome Institute"/>
            <consortium name="Mycorrhizal Genomics Consortium"/>
            <person name="Kohler A."/>
            <person name="Kuo A."/>
            <person name="Nagy L.G."/>
            <person name="Floudas D."/>
            <person name="Copeland A."/>
            <person name="Barry K.W."/>
            <person name="Cichocki N."/>
            <person name="Veneault-Fourrey C."/>
            <person name="LaButti K."/>
            <person name="Lindquist E.A."/>
            <person name="Lipzen A."/>
            <person name="Lundell T."/>
            <person name="Morin E."/>
            <person name="Murat C."/>
            <person name="Riley R."/>
            <person name="Ohm R."/>
            <person name="Sun H."/>
            <person name="Tunlid A."/>
            <person name="Henrissat B."/>
            <person name="Grigoriev I.V."/>
            <person name="Hibbett D.S."/>
            <person name="Martin F."/>
        </authorList>
    </citation>
    <scope>NUCLEOTIDE SEQUENCE [LARGE SCALE GENOMIC DNA]</scope>
    <source>
        <strain evidence="3">MUT 4182</strain>
    </source>
</reference>
<name>A0A0C3Q1V9_9AGAM</name>
<evidence type="ECO:0000256" key="1">
    <source>
        <dbReference type="SAM" id="MobiDB-lite"/>
    </source>
</evidence>
<dbReference type="AlphaFoldDB" id="A0A0C3Q1V9"/>
<accession>A0A0C3Q1V9</accession>
<feature type="non-terminal residue" evidence="2">
    <location>
        <position position="72"/>
    </location>
</feature>
<protein>
    <submittedName>
        <fullName evidence="2">Uncharacterized protein</fullName>
    </submittedName>
</protein>
<dbReference type="HOGENOM" id="CLU_2729386_0_0_1"/>
<proteinExistence type="predicted"/>
<keyword evidence="3" id="KW-1185">Reference proteome</keyword>
<evidence type="ECO:0000313" key="2">
    <source>
        <dbReference type="EMBL" id="KIO22280.1"/>
    </source>
</evidence>